<evidence type="ECO:0000256" key="1">
    <source>
        <dbReference type="ARBA" id="ARBA00007129"/>
    </source>
</evidence>
<comment type="similarity">
    <text evidence="1">Belongs to the TUB family.</text>
</comment>
<dbReference type="EMBL" id="JALJOR010000015">
    <property type="protein sequence ID" value="KAK9805514.1"/>
    <property type="molecule type" value="Genomic_DNA"/>
</dbReference>
<dbReference type="SUPFAM" id="SSF54518">
    <property type="entry name" value="Tubby C-terminal domain-like"/>
    <property type="match status" value="1"/>
</dbReference>
<gene>
    <name evidence="4" type="ORF">WJX72_002622</name>
</gene>
<dbReference type="Gene3D" id="3.20.90.10">
    <property type="entry name" value="Tubby Protein, Chain A"/>
    <property type="match status" value="1"/>
</dbReference>
<dbReference type="InterPro" id="IPR025659">
    <property type="entry name" value="Tubby-like_C"/>
</dbReference>
<evidence type="ECO:0000256" key="2">
    <source>
        <dbReference type="SAM" id="MobiDB-lite"/>
    </source>
</evidence>
<dbReference type="Pfam" id="PF01167">
    <property type="entry name" value="Tub"/>
    <property type="match status" value="1"/>
</dbReference>
<dbReference type="AlphaFoldDB" id="A0AAW1PCH9"/>
<dbReference type="PANTHER" id="PTHR16517">
    <property type="entry name" value="TUBBY-RELATED"/>
    <property type="match status" value="1"/>
</dbReference>
<comment type="caution">
    <text evidence="4">The sequence shown here is derived from an EMBL/GenBank/DDBJ whole genome shotgun (WGS) entry which is preliminary data.</text>
</comment>
<keyword evidence="5" id="KW-1185">Reference proteome</keyword>
<feature type="region of interest" description="Disordered" evidence="2">
    <location>
        <begin position="273"/>
        <end position="302"/>
    </location>
</feature>
<accession>A0AAW1PCH9</accession>
<proteinExistence type="inferred from homology"/>
<evidence type="ECO:0000313" key="5">
    <source>
        <dbReference type="Proteomes" id="UP001489004"/>
    </source>
</evidence>
<organism evidence="4 5">
    <name type="scientific">[Myrmecia] bisecta</name>
    <dbReference type="NCBI Taxonomy" id="41462"/>
    <lineage>
        <taxon>Eukaryota</taxon>
        <taxon>Viridiplantae</taxon>
        <taxon>Chlorophyta</taxon>
        <taxon>core chlorophytes</taxon>
        <taxon>Trebouxiophyceae</taxon>
        <taxon>Trebouxiales</taxon>
        <taxon>Trebouxiaceae</taxon>
        <taxon>Myrmecia</taxon>
    </lineage>
</organism>
<evidence type="ECO:0000259" key="3">
    <source>
        <dbReference type="Pfam" id="PF01167"/>
    </source>
</evidence>
<reference evidence="4 5" key="1">
    <citation type="journal article" date="2024" name="Nat. Commun.">
        <title>Phylogenomics reveals the evolutionary origins of lichenization in chlorophyte algae.</title>
        <authorList>
            <person name="Puginier C."/>
            <person name="Libourel C."/>
            <person name="Otte J."/>
            <person name="Skaloud P."/>
            <person name="Haon M."/>
            <person name="Grisel S."/>
            <person name="Petersen M."/>
            <person name="Berrin J.G."/>
            <person name="Delaux P.M."/>
            <person name="Dal Grande F."/>
            <person name="Keller J."/>
        </authorList>
    </citation>
    <scope>NUCLEOTIDE SEQUENCE [LARGE SCALE GENOMIC DNA]</scope>
    <source>
        <strain evidence="4 5">SAG 2043</strain>
    </source>
</reference>
<dbReference type="PRINTS" id="PR01573">
    <property type="entry name" value="SUPERTUBBY"/>
</dbReference>
<evidence type="ECO:0000313" key="4">
    <source>
        <dbReference type="EMBL" id="KAK9805514.1"/>
    </source>
</evidence>
<feature type="compositionally biased region" description="Low complexity" evidence="2">
    <location>
        <begin position="273"/>
        <end position="290"/>
    </location>
</feature>
<feature type="domain" description="Tubby C-terminal" evidence="3">
    <location>
        <begin position="99"/>
        <end position="428"/>
    </location>
</feature>
<dbReference type="Proteomes" id="UP001489004">
    <property type="component" value="Unassembled WGS sequence"/>
</dbReference>
<protein>
    <recommendedName>
        <fullName evidence="3">Tubby C-terminal domain-containing protein</fullName>
    </recommendedName>
</protein>
<sequence length="432" mass="47032">MTTAAVNPLQQLPSLDPCHKRDDAANHLLEDVFQALAKDRAVRSEFRNLFAAAAVCKAWQRTAQREFFSHPWQDESRGKIWHPKQLLSLKPRAGDASRSLVKCHLRREPVPGRFGVTRFTLYLGADHKRLEGRRFLATALVTSRWETSMYLNSGCEGKPIARVVSNVLGTRYHLSPDASAASHLSMDDCPSHCESGAAVPSALGEVKYKTKIKGFMKPRRMRVSLPHMSALAPFAPQGCSERRPSHAAAPDRPVSPVIATALSAPGALTSPFAAAAQQQQAAPDGGAPAAGPLPPSPSSLMRSNSLGTLLRSASWKGFLSRASCGPASAFTADADAETSAKDPLREETFLNNKPPHWNDGLRCWCLNFRGRVKLASVKNFQLVEAGDVAHTVVMQFGKVDKDTYIMDFNPHVICALQAFAISLSTFDTKVIL</sequence>
<dbReference type="PANTHER" id="PTHR16517:SF7">
    <property type="entry name" value="PROTEIN KING TUBBY"/>
    <property type="match status" value="1"/>
</dbReference>
<dbReference type="InterPro" id="IPR000007">
    <property type="entry name" value="Tubby_C"/>
</dbReference>
<name>A0AAW1PCH9_9CHLO</name>